<dbReference type="InterPro" id="IPR002347">
    <property type="entry name" value="SDR_fam"/>
</dbReference>
<sequence>MGLFGPLAATTQFYLYGRRHCTAKGWARASANYDLGMLDTADLTSKVFIVTGANSGIGRCLSDYLASRGASLYMVCRNEARAEVAMREIRASSGNDKVHMLIGDCSLATDVRRVMQEFGNREQRLDGLVCNAGAITPTKTVTSEGYEVTLATHLLHGSYLLATLAMPHLRRCEAGPRVLFVSSGGMYNTPWPGWATANDAPASEYNQELAYAYAKRGQVLLAEAWASDPFFTGISIASCHPGWADTPGVDCWLGRGKAALAPLRTLWQGTEGIAWLCVCPQEEIQSGEFYLDRAPRTKHLSGPFFTEGTFTQNSPEEVSELMQAMRDATRMPG</sequence>
<evidence type="ECO:0008006" key="2">
    <source>
        <dbReference type="Google" id="ProtNLM"/>
    </source>
</evidence>
<reference evidence="1" key="1">
    <citation type="submission" date="2021-01" db="EMBL/GenBank/DDBJ databases">
        <authorList>
            <person name="Corre E."/>
            <person name="Pelletier E."/>
            <person name="Niang G."/>
            <person name="Scheremetjew M."/>
            <person name="Finn R."/>
            <person name="Kale V."/>
            <person name="Holt S."/>
            <person name="Cochrane G."/>
            <person name="Meng A."/>
            <person name="Brown T."/>
            <person name="Cohen L."/>
        </authorList>
    </citation>
    <scope>NUCLEOTIDE SEQUENCE</scope>
    <source>
        <strain evidence="1">CCMP1374</strain>
    </source>
</reference>
<dbReference type="SUPFAM" id="SSF51735">
    <property type="entry name" value="NAD(P)-binding Rossmann-fold domains"/>
    <property type="match status" value="1"/>
</dbReference>
<dbReference type="Pfam" id="PF00106">
    <property type="entry name" value="adh_short"/>
    <property type="match status" value="1"/>
</dbReference>
<evidence type="ECO:0000313" key="1">
    <source>
        <dbReference type="EMBL" id="CAD8494197.1"/>
    </source>
</evidence>
<protein>
    <recommendedName>
        <fullName evidence="2">Protochlorophyllide reductase</fullName>
    </recommendedName>
</protein>
<gene>
    <name evidence="1" type="ORF">PANT1444_LOCUS12864</name>
</gene>
<name>A0A7S0ET82_9EUKA</name>
<dbReference type="EMBL" id="HBEP01022856">
    <property type="protein sequence ID" value="CAD8494197.1"/>
    <property type="molecule type" value="Transcribed_RNA"/>
</dbReference>
<organism evidence="1">
    <name type="scientific">Phaeocystis antarctica</name>
    <dbReference type="NCBI Taxonomy" id="33657"/>
    <lineage>
        <taxon>Eukaryota</taxon>
        <taxon>Haptista</taxon>
        <taxon>Haptophyta</taxon>
        <taxon>Prymnesiophyceae</taxon>
        <taxon>Phaeocystales</taxon>
        <taxon>Phaeocystaceae</taxon>
        <taxon>Phaeocystis</taxon>
    </lineage>
</organism>
<dbReference type="PRINTS" id="PR00081">
    <property type="entry name" value="GDHRDH"/>
</dbReference>
<dbReference type="InterPro" id="IPR052992">
    <property type="entry name" value="SDR_member_12"/>
</dbReference>
<dbReference type="Gene3D" id="3.40.50.720">
    <property type="entry name" value="NAD(P)-binding Rossmann-like Domain"/>
    <property type="match status" value="1"/>
</dbReference>
<proteinExistence type="predicted"/>
<accession>A0A7S0ET82</accession>
<dbReference type="AlphaFoldDB" id="A0A7S0ET82"/>
<dbReference type="PANTHER" id="PTHR44656:SF7">
    <property type="entry name" value="DEHYDROGENASE_REDUCTASE SDR FAMILY MEMBER 12"/>
    <property type="match status" value="1"/>
</dbReference>
<dbReference type="InterPro" id="IPR036291">
    <property type="entry name" value="NAD(P)-bd_dom_sf"/>
</dbReference>
<dbReference type="PANTHER" id="PTHR44656">
    <property type="entry name" value="DEHYDROGENASE/REDUCTASE SDR FAMILY MEMBER 12"/>
    <property type="match status" value="1"/>
</dbReference>